<dbReference type="EMBL" id="MKZY01000005">
    <property type="protein sequence ID" value="OOO09145.1"/>
    <property type="molecule type" value="Genomic_DNA"/>
</dbReference>
<reference evidence="3 4" key="1">
    <citation type="submission" date="2016-10" db="EMBL/GenBank/DDBJ databases">
        <title>Genome sequencing of Aspergillus oryzae BCC7051.</title>
        <authorList>
            <person name="Thammarongtham C."/>
            <person name="Vorapreeda T."/>
            <person name="Nookaew I."/>
            <person name="Srisuk T."/>
            <person name="Land M."/>
            <person name="Jeennor S."/>
            <person name="Laoteng K."/>
        </authorList>
    </citation>
    <scope>NUCLEOTIDE SEQUENCE [LARGE SCALE GENOMIC DNA]</scope>
    <source>
        <strain evidence="3 4">BCC7051</strain>
    </source>
</reference>
<dbReference type="InterPro" id="IPR057227">
    <property type="entry name" value="DUF7905"/>
</dbReference>
<feature type="region of interest" description="Disordered" evidence="1">
    <location>
        <begin position="731"/>
        <end position="774"/>
    </location>
</feature>
<feature type="compositionally biased region" description="Polar residues" evidence="1">
    <location>
        <begin position="745"/>
        <end position="767"/>
    </location>
</feature>
<dbReference type="OrthoDB" id="4739136at2759"/>
<evidence type="ECO:0000259" key="2">
    <source>
        <dbReference type="Pfam" id="PF25482"/>
    </source>
</evidence>
<accession>A0A1S9DJA7</accession>
<dbReference type="AlphaFoldDB" id="A0A1S9DJA7"/>
<dbReference type="VEuPathDB" id="FungiDB:AO090038000345"/>
<feature type="compositionally biased region" description="Polar residues" evidence="1">
    <location>
        <begin position="94"/>
        <end position="107"/>
    </location>
</feature>
<comment type="caution">
    <text evidence="3">The sequence shown here is derived from an EMBL/GenBank/DDBJ whole genome shotgun (WGS) entry which is preliminary data.</text>
</comment>
<dbReference type="eggNOG" id="ENOG502S50B">
    <property type="taxonomic scope" value="Eukaryota"/>
</dbReference>
<evidence type="ECO:0000313" key="3">
    <source>
        <dbReference type="EMBL" id="OOO09145.1"/>
    </source>
</evidence>
<feature type="domain" description="DUF7905" evidence="2">
    <location>
        <begin position="373"/>
        <end position="702"/>
    </location>
</feature>
<evidence type="ECO:0000256" key="1">
    <source>
        <dbReference type="SAM" id="MobiDB-lite"/>
    </source>
</evidence>
<dbReference type="Proteomes" id="UP000190312">
    <property type="component" value="Unassembled WGS sequence"/>
</dbReference>
<gene>
    <name evidence="3" type="ORF">OAory_01104410</name>
</gene>
<feature type="region of interest" description="Disordered" evidence="1">
    <location>
        <begin position="21"/>
        <end position="120"/>
    </location>
</feature>
<dbReference type="VEuPathDB" id="FungiDB:AO090038000346"/>
<protein>
    <recommendedName>
        <fullName evidence="2">DUF7905 domain-containing protein</fullName>
    </recommendedName>
</protein>
<name>A0A1S9DJA7_ASPOZ</name>
<dbReference type="Pfam" id="PF25482">
    <property type="entry name" value="DUF7905"/>
    <property type="match status" value="1"/>
</dbReference>
<sequence length="787" mass="88237">MKPRELEVRHISIKWLLPGYGRPTSKSRGETTRAATGQARITLSKGSTRNETETQKKPQVSYTEVTAAPITNNTGRARGAPRATRGRVQARRAYSNTAASRQSSNLLRDSPAKSNWRAGSEPSGIFKLPASFGSFKYEFFGVARSTLSAKSTAATQGRHEVFEDISRRTGAYVKPPSYTDKVIQLWGKPQDVASAIEIIERLLAKCNSFQPAHKKAEWAKINAYSANKVMGVELKERRENMLLLLRKEPESPSDFPEQLFFLWPSDGPSIKESLGEQLEALDIIRAKFGCHLYLPKNAPDYICALGPNHDTMRQIAQLLRTKWSETVANSHVRSKVYISEPPKVLRDKIVVENNTFFAKAFLHGKVVKSLQSEQWQNRRTLIQTKNKAHISSALSRSLRGVSFVRGHLRMRVNLGSFVLDEYRMPKNEKAGYSFEEFREMLLHEQTKGRLIPGLPVSQDELLARCFMSTDLLEPYESTSCSLKNAEPAYSVNFEFLGSNNALLRLEAEFARSPGAQEFEVTQRRWLRPRKSGQSSDRRPPLQIGVIDFERADWQLEIKSLEFYETSSIDAALKSFSHSIGFRRSTTIGDISAKPERKVVFPSSAPVSRFVEKTAIRYRLKSTKYILEIARYDEYSRLKTDASQGQAPAPALVTGEICDVPSTSWGASIFDSNWDNLMGEQANLSVGHSARHSPELHTFFPPKTISDSNDKNEGFWEFISLVKRVAEVLSPAQPRSSLENTARKIQLSTESSMVPTATKSQPPSNESSPKLDVKGLAGMLDADLGTLF</sequence>
<feature type="compositionally biased region" description="Polar residues" evidence="1">
    <location>
        <begin position="57"/>
        <end position="73"/>
    </location>
</feature>
<evidence type="ECO:0000313" key="4">
    <source>
        <dbReference type="Proteomes" id="UP000190312"/>
    </source>
</evidence>
<organism evidence="3 4">
    <name type="scientific">Aspergillus oryzae</name>
    <name type="common">Yellow koji mold</name>
    <dbReference type="NCBI Taxonomy" id="5062"/>
    <lineage>
        <taxon>Eukaryota</taxon>
        <taxon>Fungi</taxon>
        <taxon>Dikarya</taxon>
        <taxon>Ascomycota</taxon>
        <taxon>Pezizomycotina</taxon>
        <taxon>Eurotiomycetes</taxon>
        <taxon>Eurotiomycetidae</taxon>
        <taxon>Eurotiales</taxon>
        <taxon>Aspergillaceae</taxon>
        <taxon>Aspergillus</taxon>
        <taxon>Aspergillus subgen. Circumdati</taxon>
    </lineage>
</organism>
<proteinExistence type="predicted"/>
<feature type="compositionally biased region" description="Polar residues" evidence="1">
    <location>
        <begin position="33"/>
        <end position="47"/>
    </location>
</feature>
<feature type="compositionally biased region" description="Low complexity" evidence="1">
    <location>
        <begin position="74"/>
        <end position="83"/>
    </location>
</feature>